<dbReference type="Proteomes" id="UP000094043">
    <property type="component" value="Chromosome 6"/>
</dbReference>
<comment type="similarity">
    <text evidence="2">Belongs to the mitochondrion-specific ribosomal protein mS33 family.</text>
</comment>
<evidence type="ECO:0000256" key="3">
    <source>
        <dbReference type="ARBA" id="ARBA00022980"/>
    </source>
</evidence>
<dbReference type="GeneID" id="91089409"/>
<keyword evidence="8" id="KW-1185">Reference proteome</keyword>
<evidence type="ECO:0000256" key="6">
    <source>
        <dbReference type="ARBA" id="ARBA00035132"/>
    </source>
</evidence>
<dbReference type="GO" id="GO:1990904">
    <property type="term" value="C:ribonucleoprotein complex"/>
    <property type="evidence" value="ECO:0007669"/>
    <property type="project" value="UniProtKB-KW"/>
</dbReference>
<evidence type="ECO:0000256" key="1">
    <source>
        <dbReference type="ARBA" id="ARBA00004173"/>
    </source>
</evidence>
<dbReference type="EMBL" id="CP143789">
    <property type="protein sequence ID" value="WVN89970.1"/>
    <property type="molecule type" value="Genomic_DNA"/>
</dbReference>
<dbReference type="RefSeq" id="XP_066070670.1">
    <property type="nucleotide sequence ID" value="XM_066214573.1"/>
</dbReference>
<dbReference type="GO" id="GO:0005840">
    <property type="term" value="C:ribosome"/>
    <property type="evidence" value="ECO:0007669"/>
    <property type="project" value="UniProtKB-KW"/>
</dbReference>
<organism evidence="7 8">
    <name type="scientific">Cryptococcus depauperatus CBS 7841</name>
    <dbReference type="NCBI Taxonomy" id="1295531"/>
    <lineage>
        <taxon>Eukaryota</taxon>
        <taxon>Fungi</taxon>
        <taxon>Dikarya</taxon>
        <taxon>Basidiomycota</taxon>
        <taxon>Agaricomycotina</taxon>
        <taxon>Tremellomycetes</taxon>
        <taxon>Tremellales</taxon>
        <taxon>Cryptococcaceae</taxon>
        <taxon>Cryptococcus</taxon>
    </lineage>
</organism>
<dbReference type="AlphaFoldDB" id="A0AAJ8M2W7"/>
<keyword evidence="4" id="KW-0496">Mitochondrion</keyword>
<keyword evidence="5" id="KW-0687">Ribonucleoprotein</keyword>
<dbReference type="PANTHER" id="PTHR13362">
    <property type="entry name" value="MITOCHONDRIAL RIBOSOMAL PROTEIN S33"/>
    <property type="match status" value="1"/>
</dbReference>
<protein>
    <recommendedName>
        <fullName evidence="6">Small ribosomal subunit protein mS33</fullName>
    </recommendedName>
</protein>
<comment type="subcellular location">
    <subcellularLocation>
        <location evidence="1">Mitochondrion</location>
    </subcellularLocation>
</comment>
<evidence type="ECO:0000256" key="5">
    <source>
        <dbReference type="ARBA" id="ARBA00023274"/>
    </source>
</evidence>
<gene>
    <name evidence="7" type="ORF">L203_105200</name>
</gene>
<dbReference type="GO" id="GO:0005739">
    <property type="term" value="C:mitochondrion"/>
    <property type="evidence" value="ECO:0007669"/>
    <property type="project" value="UniProtKB-SubCell"/>
</dbReference>
<sequence>MGLSLHNLLSSLRSPIFQTLSNPSSARMGTKYLRRRLRGPAVVSYYPQLTFPFPKLSKLNKNVPSNPFAGWDGKPLPTVLGNGKGKVVMENVEWKNEGAMFKASEVVEEGFKEVPRRKEEIRKGATQEGTRKEVSNEEKVKTEQTLACFGAIVISDAFLFHVSQCQFSAQKYIFIPSLQQEQLIWELISHILFCRIPAFIVEAPSELTRILPSSWPYHNLLTPSQSSHWCHEAGWFTKQETLDPLKMCRDSYMIFKFKFSKNLLASDDDMNKESDSR</sequence>
<dbReference type="Pfam" id="PF08293">
    <property type="entry name" value="MRP-S33"/>
    <property type="match status" value="1"/>
</dbReference>
<reference evidence="7" key="3">
    <citation type="submission" date="2024-01" db="EMBL/GenBank/DDBJ databases">
        <authorList>
            <person name="Coelho M.A."/>
            <person name="David-Palma M."/>
            <person name="Shea T."/>
            <person name="Sun S."/>
            <person name="Cuomo C.A."/>
            <person name="Heitman J."/>
        </authorList>
    </citation>
    <scope>NUCLEOTIDE SEQUENCE</scope>
    <source>
        <strain evidence="7">CBS 7841</strain>
    </source>
</reference>
<reference evidence="7" key="2">
    <citation type="journal article" date="2022" name="Elife">
        <title>Obligate sexual reproduction of a homothallic fungus closely related to the Cryptococcus pathogenic species complex.</title>
        <authorList>
            <person name="Passer A.R."/>
            <person name="Clancey S.A."/>
            <person name="Shea T."/>
            <person name="David-Palma M."/>
            <person name="Averette A.F."/>
            <person name="Boekhout T."/>
            <person name="Porcel B.M."/>
            <person name="Nowrousian M."/>
            <person name="Cuomo C.A."/>
            <person name="Sun S."/>
            <person name="Heitman J."/>
            <person name="Coelho M.A."/>
        </authorList>
    </citation>
    <scope>NUCLEOTIDE SEQUENCE</scope>
    <source>
        <strain evidence="7">CBS 7841</strain>
    </source>
</reference>
<dbReference type="KEGG" id="cdep:91089409"/>
<evidence type="ECO:0000313" key="8">
    <source>
        <dbReference type="Proteomes" id="UP000094043"/>
    </source>
</evidence>
<reference evidence="7" key="1">
    <citation type="submission" date="2016-06" db="EMBL/GenBank/DDBJ databases">
        <authorList>
            <person name="Cuomo C."/>
            <person name="Litvintseva A."/>
            <person name="Heitman J."/>
            <person name="Chen Y."/>
            <person name="Sun S."/>
            <person name="Springer D."/>
            <person name="Dromer F."/>
            <person name="Young S."/>
            <person name="Zeng Q."/>
            <person name="Chapman S."/>
            <person name="Gujja S."/>
            <person name="Saif S."/>
            <person name="Birren B."/>
        </authorList>
    </citation>
    <scope>NUCLEOTIDE SEQUENCE</scope>
    <source>
        <strain evidence="7">CBS 7841</strain>
    </source>
</reference>
<accession>A0AAJ8M2W7</accession>
<dbReference type="InterPro" id="IPR013219">
    <property type="entry name" value="Ribosomal_mS33"/>
</dbReference>
<dbReference type="PANTHER" id="PTHR13362:SF2">
    <property type="entry name" value="SMALL RIBOSOMAL SUBUNIT PROTEIN MS33"/>
    <property type="match status" value="1"/>
</dbReference>
<evidence type="ECO:0000313" key="7">
    <source>
        <dbReference type="EMBL" id="WVN89970.1"/>
    </source>
</evidence>
<evidence type="ECO:0000256" key="2">
    <source>
        <dbReference type="ARBA" id="ARBA00008970"/>
    </source>
</evidence>
<evidence type="ECO:0000256" key="4">
    <source>
        <dbReference type="ARBA" id="ARBA00023128"/>
    </source>
</evidence>
<name>A0AAJ8M2W7_9TREE</name>
<keyword evidence="3" id="KW-0689">Ribosomal protein</keyword>
<proteinExistence type="inferred from homology"/>